<dbReference type="EMBL" id="SHOA02000015">
    <property type="protein sequence ID" value="TDH71746.1"/>
    <property type="molecule type" value="Genomic_DNA"/>
</dbReference>
<dbReference type="OrthoDB" id="10266423at2759"/>
<evidence type="ECO:0000313" key="8">
    <source>
        <dbReference type="EMBL" id="TDH71746.1"/>
    </source>
</evidence>
<dbReference type="AlphaFoldDB" id="A0A976IH47"/>
<dbReference type="KEGG" id="blac:94353120"/>
<evidence type="ECO:0000256" key="4">
    <source>
        <dbReference type="ARBA" id="ARBA00019707"/>
    </source>
</evidence>
<dbReference type="InterPro" id="IPR014710">
    <property type="entry name" value="RmlC-like_jellyroll"/>
</dbReference>
<name>A0A976IH47_BRELC</name>
<dbReference type="GO" id="GO:0019491">
    <property type="term" value="P:ectoine biosynthetic process"/>
    <property type="evidence" value="ECO:0007669"/>
    <property type="project" value="InterPro"/>
</dbReference>
<evidence type="ECO:0000256" key="7">
    <source>
        <dbReference type="ARBA" id="ARBA00048714"/>
    </source>
</evidence>
<proteinExistence type="inferred from homology"/>
<evidence type="ECO:0000256" key="6">
    <source>
        <dbReference type="ARBA" id="ARBA00033271"/>
    </source>
</evidence>
<evidence type="ECO:0000256" key="3">
    <source>
        <dbReference type="ARBA" id="ARBA00013192"/>
    </source>
</evidence>
<gene>
    <name evidence="8" type="ORF">CCR75_009409</name>
</gene>
<dbReference type="GO" id="GO:0033990">
    <property type="term" value="F:ectoine synthase activity"/>
    <property type="evidence" value="ECO:0007669"/>
    <property type="project" value="UniProtKB-EC"/>
</dbReference>
<evidence type="ECO:0000256" key="5">
    <source>
        <dbReference type="ARBA" id="ARBA00023239"/>
    </source>
</evidence>
<dbReference type="InterPro" id="IPR011051">
    <property type="entry name" value="RmlC_Cupin_sf"/>
</dbReference>
<dbReference type="Proteomes" id="UP000294530">
    <property type="component" value="Unassembled WGS sequence"/>
</dbReference>
<dbReference type="InterPro" id="IPR010462">
    <property type="entry name" value="Ectoine_synth"/>
</dbReference>
<comment type="catalytic activity">
    <reaction evidence="7">
        <text>(2S)-4-acetamido-2-aminobutanoate = L-ectoine + H2O</text>
        <dbReference type="Rhea" id="RHEA:17281"/>
        <dbReference type="ChEBI" id="CHEBI:15377"/>
        <dbReference type="ChEBI" id="CHEBI:58515"/>
        <dbReference type="ChEBI" id="CHEBI:58929"/>
        <dbReference type="EC" id="4.2.1.108"/>
    </reaction>
</comment>
<dbReference type="Pfam" id="PF06339">
    <property type="entry name" value="Ectoine_synth"/>
    <property type="match status" value="1"/>
</dbReference>
<evidence type="ECO:0000313" key="9">
    <source>
        <dbReference type="Proteomes" id="UP000294530"/>
    </source>
</evidence>
<reference evidence="8 9" key="1">
    <citation type="journal article" date="2021" name="Genome Biol.">
        <title>AFLAP: assembly-free linkage analysis pipeline using k-mers from genome sequencing data.</title>
        <authorList>
            <person name="Fletcher K."/>
            <person name="Zhang L."/>
            <person name="Gil J."/>
            <person name="Han R."/>
            <person name="Cavanaugh K."/>
            <person name="Michelmore R."/>
        </authorList>
    </citation>
    <scope>NUCLEOTIDE SEQUENCE [LARGE SCALE GENOMIC DNA]</scope>
    <source>
        <strain evidence="8 9">SF5</strain>
    </source>
</reference>
<comment type="similarity">
    <text evidence="2">Belongs to the ectoine synthase family.</text>
</comment>
<evidence type="ECO:0000256" key="2">
    <source>
        <dbReference type="ARBA" id="ARBA00009637"/>
    </source>
</evidence>
<dbReference type="PANTHER" id="PTHR39289:SF1">
    <property type="entry name" value="L-ECTOINE SYNTHASE"/>
    <property type="match status" value="1"/>
</dbReference>
<protein>
    <recommendedName>
        <fullName evidence="4">L-ectoine synthase</fullName>
        <ecNumber evidence="3">4.2.1.108</ecNumber>
    </recommendedName>
    <alternativeName>
        <fullName evidence="6">N-acetyldiaminobutyrate dehydratase</fullName>
    </alternativeName>
</protein>
<organism evidence="8 9">
    <name type="scientific">Bremia lactucae</name>
    <name type="common">Lettuce downy mildew</name>
    <dbReference type="NCBI Taxonomy" id="4779"/>
    <lineage>
        <taxon>Eukaryota</taxon>
        <taxon>Sar</taxon>
        <taxon>Stramenopiles</taxon>
        <taxon>Oomycota</taxon>
        <taxon>Peronosporomycetes</taxon>
        <taxon>Peronosporales</taxon>
        <taxon>Peronosporaceae</taxon>
        <taxon>Bremia</taxon>
    </lineage>
</organism>
<evidence type="ECO:0000256" key="1">
    <source>
        <dbReference type="ARBA" id="ARBA00005181"/>
    </source>
</evidence>
<sequence>MLRLFRIASKVSAPRTRPLHNSAPSSFLLRSLEDVRQSGRVITSIDDALETRRYLVRSDACGFSLQHEVLKKGAPVRLEYRNHVYALLVTRGNGSVRLLDVGKGPSQTQHVSEGSLVALNAAEAIEIEVESDELHAVSVMNPPVFGAEQRHDATGVFPVVDKDGEAYESFDLSQVDHLFSAPDSLKGGSAPMKDDPLF</sequence>
<dbReference type="Gene3D" id="2.60.120.10">
    <property type="entry name" value="Jelly Rolls"/>
    <property type="match status" value="1"/>
</dbReference>
<dbReference type="EC" id="4.2.1.108" evidence="3"/>
<dbReference type="GeneID" id="94353120"/>
<comment type="caution">
    <text evidence="8">The sequence shown here is derived from an EMBL/GenBank/DDBJ whole genome shotgun (WGS) entry which is preliminary data.</text>
</comment>
<comment type="pathway">
    <text evidence="1">Amine and polyamine biosynthesis; ectoine biosynthesis; L-ectoine from L-aspartate 4-semialdehyde: step 3/3.</text>
</comment>
<accession>A0A976IH47</accession>
<dbReference type="PANTHER" id="PTHR39289">
    <property type="match status" value="1"/>
</dbReference>
<keyword evidence="5" id="KW-0456">Lyase</keyword>
<keyword evidence="9" id="KW-1185">Reference proteome</keyword>
<dbReference type="RefSeq" id="XP_067821245.1">
    <property type="nucleotide sequence ID" value="XM_067967449.1"/>
</dbReference>
<dbReference type="SUPFAM" id="SSF51182">
    <property type="entry name" value="RmlC-like cupins"/>
    <property type="match status" value="1"/>
</dbReference>